<dbReference type="Proteomes" id="UP001500979">
    <property type="component" value="Unassembled WGS sequence"/>
</dbReference>
<dbReference type="EMBL" id="BAAAUX010000007">
    <property type="protein sequence ID" value="GAA2781708.1"/>
    <property type="molecule type" value="Genomic_DNA"/>
</dbReference>
<feature type="transmembrane region" description="Helical" evidence="1">
    <location>
        <begin position="51"/>
        <end position="72"/>
    </location>
</feature>
<evidence type="ECO:0008006" key="4">
    <source>
        <dbReference type="Google" id="ProtNLM"/>
    </source>
</evidence>
<evidence type="ECO:0000313" key="3">
    <source>
        <dbReference type="Proteomes" id="UP001500979"/>
    </source>
</evidence>
<gene>
    <name evidence="2" type="ORF">GCM10010470_14560</name>
</gene>
<keyword evidence="1" id="KW-1133">Transmembrane helix</keyword>
<accession>A0ABN3V7A2</accession>
<comment type="caution">
    <text evidence="2">The sequence shown here is derived from an EMBL/GenBank/DDBJ whole genome shotgun (WGS) entry which is preliminary data.</text>
</comment>
<keyword evidence="1" id="KW-0812">Transmembrane</keyword>
<keyword evidence="1" id="KW-0472">Membrane</keyword>
<proteinExistence type="predicted"/>
<keyword evidence="3" id="KW-1185">Reference proteome</keyword>
<feature type="transmembrane region" description="Helical" evidence="1">
    <location>
        <begin position="26"/>
        <end position="45"/>
    </location>
</feature>
<feature type="transmembrane region" description="Helical" evidence="1">
    <location>
        <begin position="134"/>
        <end position="157"/>
    </location>
</feature>
<feature type="transmembrane region" description="Helical" evidence="1">
    <location>
        <begin position="103"/>
        <end position="122"/>
    </location>
</feature>
<sequence length="277" mass="30046">MPSSRPLERPPEWPAGGVGARFKASFVFVVVLGLACLPVGFGFAATGRSGALKYAFLLAALFLLTAQFSLIARMRPHHRISDITITSYDGHAATEVRYSGAQFALLSALVACLAALSALATWDFARADDDVPAAPVAAALTGLAAVFFVSFFVLAALGRLRRGRIVLSQQGIHQEGRTFTSFLPWESFAGAKASYNGTPEILVVAYANAHWERRQLTRVWKLDKLPPVPMIEINPTALAVDPTLLYHLVRFYLEEPSARAELGTDASLQRVRSAAFK</sequence>
<name>A0ABN3V7A2_9PSEU</name>
<reference evidence="2 3" key="1">
    <citation type="journal article" date="2019" name="Int. J. Syst. Evol. Microbiol.">
        <title>The Global Catalogue of Microorganisms (GCM) 10K type strain sequencing project: providing services to taxonomists for standard genome sequencing and annotation.</title>
        <authorList>
            <consortium name="The Broad Institute Genomics Platform"/>
            <consortium name="The Broad Institute Genome Sequencing Center for Infectious Disease"/>
            <person name="Wu L."/>
            <person name="Ma J."/>
        </authorList>
    </citation>
    <scope>NUCLEOTIDE SEQUENCE [LARGE SCALE GENOMIC DNA]</scope>
    <source>
        <strain evidence="2 3">JCM 9383</strain>
    </source>
</reference>
<organism evidence="2 3">
    <name type="scientific">Saccharopolyspora taberi</name>
    <dbReference type="NCBI Taxonomy" id="60895"/>
    <lineage>
        <taxon>Bacteria</taxon>
        <taxon>Bacillati</taxon>
        <taxon>Actinomycetota</taxon>
        <taxon>Actinomycetes</taxon>
        <taxon>Pseudonocardiales</taxon>
        <taxon>Pseudonocardiaceae</taxon>
        <taxon>Saccharopolyspora</taxon>
    </lineage>
</organism>
<evidence type="ECO:0000256" key="1">
    <source>
        <dbReference type="SAM" id="Phobius"/>
    </source>
</evidence>
<protein>
    <recommendedName>
        <fullName evidence="4">PH domain-containing protein</fullName>
    </recommendedName>
</protein>
<evidence type="ECO:0000313" key="2">
    <source>
        <dbReference type="EMBL" id="GAA2781708.1"/>
    </source>
</evidence>